<gene>
    <name evidence="2" type="ORF">FOE78_11160</name>
</gene>
<dbReference type="InterPro" id="IPR016181">
    <property type="entry name" value="Acyl_CoA_acyltransferase"/>
</dbReference>
<accession>A0A516PYY3</accession>
<keyword evidence="3" id="KW-1185">Reference proteome</keyword>
<proteinExistence type="predicted"/>
<feature type="domain" description="N-acetyltransferase" evidence="1">
    <location>
        <begin position="3"/>
        <end position="157"/>
    </location>
</feature>
<dbReference type="KEGG" id="mik:FOE78_11160"/>
<dbReference type="SUPFAM" id="SSF55729">
    <property type="entry name" value="Acyl-CoA N-acyltransferases (Nat)"/>
    <property type="match status" value="2"/>
</dbReference>
<evidence type="ECO:0000313" key="3">
    <source>
        <dbReference type="Proteomes" id="UP000319263"/>
    </source>
</evidence>
<evidence type="ECO:0000313" key="2">
    <source>
        <dbReference type="EMBL" id="QDP96385.1"/>
    </source>
</evidence>
<dbReference type="GO" id="GO:0016747">
    <property type="term" value="F:acyltransferase activity, transferring groups other than amino-acyl groups"/>
    <property type="evidence" value="ECO:0007669"/>
    <property type="project" value="InterPro"/>
</dbReference>
<dbReference type="RefSeq" id="WP_143986351.1">
    <property type="nucleotide sequence ID" value="NZ_CP041692.1"/>
</dbReference>
<dbReference type="Proteomes" id="UP000319263">
    <property type="component" value="Chromosome"/>
</dbReference>
<name>A0A516PYY3_9ACTN</name>
<dbReference type="EMBL" id="CP041692">
    <property type="protein sequence ID" value="QDP96385.1"/>
    <property type="molecule type" value="Genomic_DNA"/>
</dbReference>
<sequence length="338" mass="37031">MSLSVRQLTDPNSPDLETYQDLYVRAERAIRPDAAVHSLGELRAVLGPTSVGMWFGALAAEDDDDMVGAAWLSGSLTDNLHAGSLGVWVPPERAGRGVGSALLAEAERRMILDGRREVTARIILDGNGSAAHRGFAEARGFRCVYSEVERRLSLPLPEARLAELESRVLPYRDGYRIEAFAGPIPERWAQGYCDVSNRLVLDAPHGDLEVEERRRTPEILVGQELEITSSGRRRVTALALAADGSVVGLCSCVLPEPGSEEVDQWGTVVDRDHRGHRLGLSVKLACYRLIQELPGDHRLIRTGNAETNRWMIAINEALGFEVYTRTGVFGKRLVGGCP</sequence>
<protein>
    <submittedName>
        <fullName evidence="2">GNAT family N-acetyltransferase</fullName>
    </submittedName>
</protein>
<dbReference type="AlphaFoldDB" id="A0A516PYY3"/>
<keyword evidence="2" id="KW-0808">Transferase</keyword>
<dbReference type="OrthoDB" id="4119890at2"/>
<organism evidence="2 3">
    <name type="scientific">Microlunatus elymi</name>
    <dbReference type="NCBI Taxonomy" id="2596828"/>
    <lineage>
        <taxon>Bacteria</taxon>
        <taxon>Bacillati</taxon>
        <taxon>Actinomycetota</taxon>
        <taxon>Actinomycetes</taxon>
        <taxon>Propionibacteriales</taxon>
        <taxon>Propionibacteriaceae</taxon>
        <taxon>Microlunatus</taxon>
    </lineage>
</organism>
<dbReference type="InterPro" id="IPR000182">
    <property type="entry name" value="GNAT_dom"/>
</dbReference>
<dbReference type="Pfam" id="PF13508">
    <property type="entry name" value="Acetyltransf_7"/>
    <property type="match status" value="1"/>
</dbReference>
<dbReference type="CDD" id="cd04301">
    <property type="entry name" value="NAT_SF"/>
    <property type="match status" value="1"/>
</dbReference>
<reference evidence="2 3" key="1">
    <citation type="submission" date="2019-07" db="EMBL/GenBank/DDBJ databases">
        <title>Microlunatus dokdonensis sp. nov. isolated from the rhizospheric soil of the wild plant Elymus tsukushiensis.</title>
        <authorList>
            <person name="Ghim S.-Y."/>
            <person name="Hwang Y.-J."/>
            <person name="Son J.-S."/>
            <person name="Shin J.-H."/>
        </authorList>
    </citation>
    <scope>NUCLEOTIDE SEQUENCE [LARGE SCALE GENOMIC DNA]</scope>
    <source>
        <strain evidence="2 3">KUDC0627</strain>
    </source>
</reference>
<evidence type="ECO:0000259" key="1">
    <source>
        <dbReference type="PROSITE" id="PS51186"/>
    </source>
</evidence>
<dbReference type="PROSITE" id="PS51186">
    <property type="entry name" value="GNAT"/>
    <property type="match status" value="1"/>
</dbReference>
<dbReference type="Gene3D" id="3.40.630.30">
    <property type="match status" value="1"/>
</dbReference>